<dbReference type="Proteomes" id="UP000683360">
    <property type="component" value="Unassembled WGS sequence"/>
</dbReference>
<accession>A0A8S3Q5E9</accession>
<feature type="compositionally biased region" description="Polar residues" evidence="1">
    <location>
        <begin position="321"/>
        <end position="348"/>
    </location>
</feature>
<proteinExistence type="predicted"/>
<evidence type="ECO:0000313" key="2">
    <source>
        <dbReference type="EMBL" id="CAG2191084.1"/>
    </source>
</evidence>
<protein>
    <submittedName>
        <fullName evidence="2">Uncharacterized protein</fullName>
    </submittedName>
</protein>
<evidence type="ECO:0000256" key="1">
    <source>
        <dbReference type="SAM" id="MobiDB-lite"/>
    </source>
</evidence>
<reference evidence="2" key="1">
    <citation type="submission" date="2021-03" db="EMBL/GenBank/DDBJ databases">
        <authorList>
            <person name="Bekaert M."/>
        </authorList>
    </citation>
    <scope>NUCLEOTIDE SEQUENCE</scope>
</reference>
<keyword evidence="3" id="KW-1185">Reference proteome</keyword>
<organism evidence="2 3">
    <name type="scientific">Mytilus edulis</name>
    <name type="common">Blue mussel</name>
    <dbReference type="NCBI Taxonomy" id="6550"/>
    <lineage>
        <taxon>Eukaryota</taxon>
        <taxon>Metazoa</taxon>
        <taxon>Spiralia</taxon>
        <taxon>Lophotrochozoa</taxon>
        <taxon>Mollusca</taxon>
        <taxon>Bivalvia</taxon>
        <taxon>Autobranchia</taxon>
        <taxon>Pteriomorphia</taxon>
        <taxon>Mytilida</taxon>
        <taxon>Mytiloidea</taxon>
        <taxon>Mytilidae</taxon>
        <taxon>Mytilinae</taxon>
        <taxon>Mytilus</taxon>
    </lineage>
</organism>
<evidence type="ECO:0000313" key="3">
    <source>
        <dbReference type="Proteomes" id="UP000683360"/>
    </source>
</evidence>
<name>A0A8S3Q5E9_MYTED</name>
<feature type="region of interest" description="Disordered" evidence="1">
    <location>
        <begin position="270"/>
        <end position="381"/>
    </location>
</feature>
<feature type="region of interest" description="Disordered" evidence="1">
    <location>
        <begin position="411"/>
        <end position="440"/>
    </location>
</feature>
<comment type="caution">
    <text evidence="2">The sequence shown here is derived from an EMBL/GenBank/DDBJ whole genome shotgun (WGS) entry which is preliminary data.</text>
</comment>
<dbReference type="AlphaFoldDB" id="A0A8S3Q5E9"/>
<gene>
    <name evidence="2" type="ORF">MEDL_6344</name>
</gene>
<dbReference type="EMBL" id="CAJPWZ010000352">
    <property type="protein sequence ID" value="CAG2191084.1"/>
    <property type="molecule type" value="Genomic_DNA"/>
</dbReference>
<sequence length="532" mass="60746">MILWIHRKASPIQRQVPVTKIKSGYPRNTRFKPLDRTVPYSPSLSDSGYHDNKMASPQGQADCLNDINMRTKFRNNRTFSGDGKFDQTTHPKMYDYKYYTPHNIDKSPLQNPRVPGIIPKLYETNSHRNYQTLDHNASSNKLTNPHQNRDENDLTYITSHQNPLGPYSCNKDLQKKDATENIVYSPYKKDTENTFEMARYPLKNQHFVQPFESYPSQQNSSQSLPISEYHDLPATYLPNRSMPHSASQYINCEEPGQSLSSSSRINLPDRYHEQPELSPGRHNLPDRHLEQSLSSSGRLNLPKVHPIQPSGSSGHYIKDNSYGQSASRSSKSLPPGSYSDQYLSSSDRQALPRRQYKSGLSLSSSDRQKLPGQGGDNSLSDILSITDDTIQSENNSSFQKIIDENGILWESDTPNKRNTSGMERVPLGNNKYGSPKQTNYLPQSASRLKLSDKFIEERKLFSENIKKIMKLPFLKESGNQAELTNDTLRYRLEKERSEHDNNIHKSSYKCSEEQSLNALAPFEIMTIMLNQS</sequence>
<feature type="compositionally biased region" description="Polar residues" evidence="1">
    <location>
        <begin position="431"/>
        <end position="440"/>
    </location>
</feature>